<protein>
    <submittedName>
        <fullName evidence="1">Uncharacterized protein</fullName>
    </submittedName>
</protein>
<reference evidence="1 2" key="1">
    <citation type="submission" date="2016-08" db="EMBL/GenBank/DDBJ databases">
        <authorList>
            <person name="Seilhamer J.J."/>
        </authorList>
    </citation>
    <scope>NUCLEOTIDE SEQUENCE [LARGE SCALE GENOMIC DNA]</scope>
    <source>
        <strain evidence="1 2">CFBP2542</strain>
    </source>
</reference>
<evidence type="ECO:0000313" key="1">
    <source>
        <dbReference type="EMBL" id="PPU75918.1"/>
    </source>
</evidence>
<sequence>MTTQELTYSYRDILQIMRHGGWIAVMCPQQELFLCLLAAKEKSILNLSSEAALGTPRRL</sequence>
<gene>
    <name evidence="1" type="ORF">XcuCFBP2542_12175</name>
</gene>
<name>A0A2S7DQ07_9XANT</name>
<dbReference type="AlphaFoldDB" id="A0A2S7DQ07"/>
<accession>A0A2S7DQ07</accession>
<evidence type="ECO:0000313" key="2">
    <source>
        <dbReference type="Proteomes" id="UP000239561"/>
    </source>
</evidence>
<dbReference type="Proteomes" id="UP000239561">
    <property type="component" value="Unassembled WGS sequence"/>
</dbReference>
<comment type="caution">
    <text evidence="1">The sequence shown here is derived from an EMBL/GenBank/DDBJ whole genome shotgun (WGS) entry which is preliminary data.</text>
</comment>
<dbReference type="EMBL" id="MDED01000021">
    <property type="protein sequence ID" value="PPU75918.1"/>
    <property type="molecule type" value="Genomic_DNA"/>
</dbReference>
<proteinExistence type="predicted"/>
<organism evidence="1 2">
    <name type="scientific">Xanthomonas cucurbitae</name>
    <dbReference type="NCBI Taxonomy" id="56453"/>
    <lineage>
        <taxon>Bacteria</taxon>
        <taxon>Pseudomonadati</taxon>
        <taxon>Pseudomonadota</taxon>
        <taxon>Gammaproteobacteria</taxon>
        <taxon>Lysobacterales</taxon>
        <taxon>Lysobacteraceae</taxon>
        <taxon>Xanthomonas</taxon>
    </lineage>
</organism>